<keyword evidence="7" id="KW-1185">Reference proteome</keyword>
<evidence type="ECO:0000259" key="5">
    <source>
        <dbReference type="PROSITE" id="PS50931"/>
    </source>
</evidence>
<dbReference type="Gene3D" id="1.10.10.10">
    <property type="entry name" value="Winged helix-like DNA-binding domain superfamily/Winged helix DNA-binding domain"/>
    <property type="match status" value="1"/>
</dbReference>
<evidence type="ECO:0000256" key="1">
    <source>
        <dbReference type="ARBA" id="ARBA00009437"/>
    </source>
</evidence>
<dbReference type="CDD" id="cd08414">
    <property type="entry name" value="PBP2_LTTR_aromatics_like"/>
    <property type="match status" value="1"/>
</dbReference>
<feature type="domain" description="HTH lysR-type" evidence="5">
    <location>
        <begin position="14"/>
        <end position="71"/>
    </location>
</feature>
<reference evidence="6 7" key="1">
    <citation type="submission" date="2017-06" db="EMBL/GenBank/DDBJ databases">
        <authorList>
            <person name="Kim H.J."/>
            <person name="Triplett B.A."/>
        </authorList>
    </citation>
    <scope>NUCLEOTIDE SEQUENCE [LARGE SCALE GENOMIC DNA]</scope>
    <source>
        <strain evidence="6 7">CGMCC 4.5593</strain>
    </source>
</reference>
<dbReference type="EMBL" id="FZPH01000011">
    <property type="protein sequence ID" value="SNT59519.1"/>
    <property type="molecule type" value="Genomic_DNA"/>
</dbReference>
<dbReference type="PRINTS" id="PR00039">
    <property type="entry name" value="HTHLYSR"/>
</dbReference>
<dbReference type="SUPFAM" id="SSF46785">
    <property type="entry name" value="Winged helix' DNA-binding domain"/>
    <property type="match status" value="1"/>
</dbReference>
<keyword evidence="3 6" id="KW-0238">DNA-binding</keyword>
<accession>A0A239NZG1</accession>
<keyword evidence="4" id="KW-0804">Transcription</keyword>
<dbReference type="PROSITE" id="PS50931">
    <property type="entry name" value="HTH_LYSR"/>
    <property type="match status" value="1"/>
</dbReference>
<evidence type="ECO:0000313" key="7">
    <source>
        <dbReference type="Proteomes" id="UP000198362"/>
    </source>
</evidence>
<evidence type="ECO:0000256" key="4">
    <source>
        <dbReference type="ARBA" id="ARBA00023163"/>
    </source>
</evidence>
<dbReference type="PANTHER" id="PTHR30346">
    <property type="entry name" value="TRANSCRIPTIONAL DUAL REGULATOR HCAR-RELATED"/>
    <property type="match status" value="1"/>
</dbReference>
<dbReference type="Pfam" id="PF03466">
    <property type="entry name" value="LysR_substrate"/>
    <property type="match status" value="1"/>
</dbReference>
<dbReference type="Gene3D" id="3.40.190.10">
    <property type="entry name" value="Periplasmic binding protein-like II"/>
    <property type="match status" value="2"/>
</dbReference>
<evidence type="ECO:0000313" key="6">
    <source>
        <dbReference type="EMBL" id="SNT59519.1"/>
    </source>
</evidence>
<comment type="similarity">
    <text evidence="1">Belongs to the LysR transcriptional regulatory family.</text>
</comment>
<proteinExistence type="inferred from homology"/>
<keyword evidence="2" id="KW-0805">Transcription regulation</keyword>
<name>A0A239NZG1_9ACTN</name>
<evidence type="ECO:0000256" key="3">
    <source>
        <dbReference type="ARBA" id="ARBA00023125"/>
    </source>
</evidence>
<sequence length="304" mass="32065">MPLRLWLCFTVMTVEVRHLRAFLAIAEEGTITGAAVRLHLTQPALSRTLRQLEAHLGHRLVDRSTHHLHLTPAGTAFRDRAAAAVAAVDDVLDPTRAGTWPLRLGHAWSALGAHTTTLLRRWQQEHPATPLELLRIDERTGGLARGSVDVAILRAPVDLPDIVVEPLLSEARVAAVAVDSPLAGRPVASLADLATHPIAVNSMSGTTTLDLWAPARTPATAIDTANTDDWLAAIAAGRAVGVTTEATAAMHPHPAVAYVPLADAPPVTVSLAWRSPPSHPAVADLVALAREIVSGPDGGPTGAW</sequence>
<dbReference type="InterPro" id="IPR000847">
    <property type="entry name" value="LysR_HTH_N"/>
</dbReference>
<dbReference type="FunFam" id="1.10.10.10:FF:000001">
    <property type="entry name" value="LysR family transcriptional regulator"/>
    <property type="match status" value="1"/>
</dbReference>
<dbReference type="Proteomes" id="UP000198362">
    <property type="component" value="Unassembled WGS sequence"/>
</dbReference>
<evidence type="ECO:0000256" key="2">
    <source>
        <dbReference type="ARBA" id="ARBA00023015"/>
    </source>
</evidence>
<dbReference type="InterPro" id="IPR005119">
    <property type="entry name" value="LysR_subst-bd"/>
</dbReference>
<dbReference type="InterPro" id="IPR036390">
    <property type="entry name" value="WH_DNA-bd_sf"/>
</dbReference>
<dbReference type="GO" id="GO:0003677">
    <property type="term" value="F:DNA binding"/>
    <property type="evidence" value="ECO:0007669"/>
    <property type="project" value="UniProtKB-KW"/>
</dbReference>
<dbReference type="GO" id="GO:0032993">
    <property type="term" value="C:protein-DNA complex"/>
    <property type="evidence" value="ECO:0007669"/>
    <property type="project" value="TreeGrafter"/>
</dbReference>
<dbReference type="PANTHER" id="PTHR30346:SF0">
    <property type="entry name" value="HCA OPERON TRANSCRIPTIONAL ACTIVATOR HCAR"/>
    <property type="match status" value="1"/>
</dbReference>
<dbReference type="AlphaFoldDB" id="A0A239NZG1"/>
<dbReference type="GO" id="GO:0003700">
    <property type="term" value="F:DNA-binding transcription factor activity"/>
    <property type="evidence" value="ECO:0007669"/>
    <property type="project" value="InterPro"/>
</dbReference>
<organism evidence="6 7">
    <name type="scientific">Asanoa hainanensis</name>
    <dbReference type="NCBI Taxonomy" id="560556"/>
    <lineage>
        <taxon>Bacteria</taxon>
        <taxon>Bacillati</taxon>
        <taxon>Actinomycetota</taxon>
        <taxon>Actinomycetes</taxon>
        <taxon>Micromonosporales</taxon>
        <taxon>Micromonosporaceae</taxon>
        <taxon>Asanoa</taxon>
    </lineage>
</organism>
<dbReference type="Pfam" id="PF00126">
    <property type="entry name" value="HTH_1"/>
    <property type="match status" value="1"/>
</dbReference>
<protein>
    <submittedName>
        <fullName evidence="6">DNA-binding transcriptional regulator, LysR family</fullName>
    </submittedName>
</protein>
<gene>
    <name evidence="6" type="ORF">SAMN05421812_111203</name>
</gene>
<dbReference type="InterPro" id="IPR036388">
    <property type="entry name" value="WH-like_DNA-bd_sf"/>
</dbReference>
<dbReference type="SUPFAM" id="SSF53850">
    <property type="entry name" value="Periplasmic binding protein-like II"/>
    <property type="match status" value="1"/>
</dbReference>